<evidence type="ECO:0000313" key="4">
    <source>
        <dbReference type="EMBL" id="PIR85216.1"/>
    </source>
</evidence>
<gene>
    <name evidence="4" type="ORF">COU15_02335</name>
</gene>
<dbReference type="GO" id="GO:0003747">
    <property type="term" value="F:translation release factor activity"/>
    <property type="evidence" value="ECO:0007669"/>
    <property type="project" value="InterPro"/>
</dbReference>
<dbReference type="AlphaFoldDB" id="A0A2H0UHR3"/>
<reference evidence="5" key="1">
    <citation type="submission" date="2017-09" db="EMBL/GenBank/DDBJ databases">
        <title>Depth-based differentiation of microbial function through sediment-hosted aquifers and enrichment of novel symbionts in the deep terrestrial subsurface.</title>
        <authorList>
            <person name="Probst A.J."/>
            <person name="Ladd B."/>
            <person name="Jarett J.K."/>
            <person name="Geller-Mcgrath D.E."/>
            <person name="Sieber C.M.K."/>
            <person name="Emerson J.B."/>
            <person name="Anantharaman K."/>
            <person name="Thomas B.C."/>
            <person name="Malmstrom R."/>
            <person name="Stieglmeier M."/>
            <person name="Klingl A."/>
            <person name="Woyke T."/>
            <person name="Ryan C.M."/>
            <person name="Banfield J.F."/>
        </authorList>
    </citation>
    <scope>NUCLEOTIDE SEQUENCE [LARGE SCALE GENOMIC DNA]</scope>
</reference>
<dbReference type="Gene3D" id="3.30.160.20">
    <property type="match status" value="1"/>
</dbReference>
<dbReference type="PANTHER" id="PTHR43116">
    <property type="entry name" value="PEPTIDE CHAIN RELEASE FACTOR 2"/>
    <property type="match status" value="1"/>
</dbReference>
<dbReference type="Pfam" id="PF03462">
    <property type="entry name" value="PCRF"/>
    <property type="match status" value="1"/>
</dbReference>
<protein>
    <submittedName>
        <fullName evidence="4">Peptide chain release factor 2</fullName>
    </submittedName>
</protein>
<dbReference type="SUPFAM" id="SSF75620">
    <property type="entry name" value="Release factor"/>
    <property type="match status" value="1"/>
</dbReference>
<dbReference type="PROSITE" id="PS00745">
    <property type="entry name" value="RF_PROK_I"/>
    <property type="match status" value="1"/>
</dbReference>
<accession>A0A2H0UHR3</accession>
<evidence type="ECO:0000313" key="5">
    <source>
        <dbReference type="Proteomes" id="UP000229315"/>
    </source>
</evidence>
<comment type="similarity">
    <text evidence="1">Belongs to the prokaryotic/mitochondrial release factor family.</text>
</comment>
<dbReference type="Gene3D" id="6.10.140.1950">
    <property type="match status" value="1"/>
</dbReference>
<sequence length="294" mass="32740">MTQDEAKKRIQEIETAMASPDFWSDKDGAQALIKEMKDLQAVADGVSKHDRGDAVISILAGAGGDDAEDFAGMLFRMYQGYASQQGYSVSFLDDSENDHGGYRNVTFEVSGKNAYGRLQHEAGVHRLVRISPFNANDKRQTSFALVEVLPVVSSDDVPEMKEDDIEVQFTRSGGAGGQNVNKRETAVRMVHTPSGISVRASSERSQQANREKAKALLQSKLYKLQEENRERERQGLSLASSTSIEWGSQIRSYVLHPYKMVKDHRTDYEERDIDAVLAGKIDNFIDAMQKNAVQ</sequence>
<name>A0A2H0UHR3_9BACT</name>
<evidence type="ECO:0000259" key="3">
    <source>
        <dbReference type="PROSITE" id="PS00745"/>
    </source>
</evidence>
<dbReference type="EMBL" id="PFBH01000014">
    <property type="protein sequence ID" value="PIR85216.1"/>
    <property type="molecule type" value="Genomic_DNA"/>
</dbReference>
<dbReference type="InterPro" id="IPR045853">
    <property type="entry name" value="Pep_chain_release_fac_I_sf"/>
</dbReference>
<proteinExistence type="inferred from homology"/>
<dbReference type="Proteomes" id="UP000229315">
    <property type="component" value="Unassembled WGS sequence"/>
</dbReference>
<dbReference type="Gene3D" id="3.30.70.1660">
    <property type="match status" value="1"/>
</dbReference>
<dbReference type="InterPro" id="IPR000352">
    <property type="entry name" value="Pep_chain_release_fac_I"/>
</dbReference>
<evidence type="ECO:0000256" key="1">
    <source>
        <dbReference type="ARBA" id="ARBA00010835"/>
    </source>
</evidence>
<evidence type="ECO:0000256" key="2">
    <source>
        <dbReference type="ARBA" id="ARBA00022481"/>
    </source>
</evidence>
<keyword evidence="2" id="KW-0488">Methylation</keyword>
<dbReference type="PANTHER" id="PTHR43116:SF3">
    <property type="entry name" value="CLASS I PEPTIDE CHAIN RELEASE FACTOR"/>
    <property type="match status" value="1"/>
</dbReference>
<comment type="caution">
    <text evidence="4">The sequence shown here is derived from an EMBL/GenBank/DDBJ whole genome shotgun (WGS) entry which is preliminary data.</text>
</comment>
<dbReference type="InterPro" id="IPR005139">
    <property type="entry name" value="PCRF"/>
</dbReference>
<dbReference type="SMART" id="SM00937">
    <property type="entry name" value="PCRF"/>
    <property type="match status" value="1"/>
</dbReference>
<feature type="domain" description="Prokaryotic-type class I peptide chain release factors" evidence="3">
    <location>
        <begin position="171"/>
        <end position="187"/>
    </location>
</feature>
<dbReference type="GO" id="GO:0005737">
    <property type="term" value="C:cytoplasm"/>
    <property type="evidence" value="ECO:0007669"/>
    <property type="project" value="UniProtKB-ARBA"/>
</dbReference>
<organism evidence="4 5">
    <name type="scientific">Candidatus Kaiserbacteria bacterium CG10_big_fil_rev_8_21_14_0_10_45_20</name>
    <dbReference type="NCBI Taxonomy" id="1974607"/>
    <lineage>
        <taxon>Bacteria</taxon>
        <taxon>Candidatus Kaiseribacteriota</taxon>
    </lineage>
</organism>
<dbReference type="Pfam" id="PF00472">
    <property type="entry name" value="RF-1"/>
    <property type="match status" value="1"/>
</dbReference>